<gene>
    <name evidence="8" type="ORF">ABCQ75_11795</name>
</gene>
<dbReference type="Pfam" id="PF07690">
    <property type="entry name" value="MFS_1"/>
    <property type="match status" value="2"/>
</dbReference>
<evidence type="ECO:0000256" key="2">
    <source>
        <dbReference type="ARBA" id="ARBA00022692"/>
    </source>
</evidence>
<dbReference type="InterPro" id="IPR020846">
    <property type="entry name" value="MFS_dom"/>
</dbReference>
<evidence type="ECO:0000256" key="1">
    <source>
        <dbReference type="ARBA" id="ARBA00004651"/>
    </source>
</evidence>
<sequence length="493" mass="47492">MPEPTGDPGPARLPGARRIPEASGLPGLPGVPGAAGLPGPPGLTAASEDSGPSAPPDLRGLQRRTVAALSAAQLLSGLGNGATLAIGSLLAVEYGGSQAWAGAVTTVLTLAAALAALPLSGYAARHGRRRALVLGLGIAAAGSLLVVASTMLASLVLLIAGGALLGVGTAVNLQSRFAAVDLAAPDHRGRDLSLVVWSITVGAVAGPNLIKPGAALGAALGLPETAGPFVISVAGMAVAATILWLGLRPDPLLTARRLSGLPAAAEAAGAGAPPRGAVLREGLGAIRRSPGAGLAVAGVIAAHAVMVAVMSMTPLHLQETTVGSVGAAGEHAGHVGTDSFALIGFVISLHIAGMYALSPLMGWLSDRVGRRAVLAAGHAVLLVAVVTAAAGSETTTAVTAALVLLGLGWSAATISGSALLAEAVAPEHRVQAQGASDTGMGLAGAVGGALSGVAMALVGFAGLAIGAGALSVAVLVAAAVGRRAAGRGTARPS</sequence>
<dbReference type="PROSITE" id="PS00216">
    <property type="entry name" value="SUGAR_TRANSPORT_1"/>
    <property type="match status" value="1"/>
</dbReference>
<evidence type="ECO:0000256" key="4">
    <source>
        <dbReference type="ARBA" id="ARBA00023136"/>
    </source>
</evidence>
<dbReference type="RefSeq" id="WP_345885570.1">
    <property type="nucleotide sequence ID" value="NZ_JBDFRB010000010.1"/>
</dbReference>
<dbReference type="InterPro" id="IPR011701">
    <property type="entry name" value="MFS"/>
</dbReference>
<feature type="transmembrane region" description="Helical" evidence="6">
    <location>
        <begin position="194"/>
        <end position="220"/>
    </location>
</feature>
<feature type="transmembrane region" description="Helical" evidence="6">
    <location>
        <begin position="131"/>
        <end position="149"/>
    </location>
</feature>
<feature type="transmembrane region" description="Helical" evidence="6">
    <location>
        <begin position="292"/>
        <end position="312"/>
    </location>
</feature>
<keyword evidence="4 6" id="KW-0472">Membrane</keyword>
<feature type="transmembrane region" description="Helical" evidence="6">
    <location>
        <begin position="340"/>
        <end position="360"/>
    </location>
</feature>
<comment type="subcellular location">
    <subcellularLocation>
        <location evidence="1">Cell membrane</location>
        <topology evidence="1">Multi-pass membrane protein</topology>
    </subcellularLocation>
</comment>
<proteinExistence type="predicted"/>
<feature type="compositionally biased region" description="Low complexity" evidence="5">
    <location>
        <begin position="24"/>
        <end position="46"/>
    </location>
</feature>
<dbReference type="PANTHER" id="PTHR23534:SF1">
    <property type="entry name" value="MAJOR FACILITATOR SUPERFAMILY PROTEIN"/>
    <property type="match status" value="1"/>
</dbReference>
<dbReference type="EMBL" id="JBDFRB010000010">
    <property type="protein sequence ID" value="MEN2745218.1"/>
    <property type="molecule type" value="Genomic_DNA"/>
</dbReference>
<evidence type="ECO:0000313" key="8">
    <source>
        <dbReference type="EMBL" id="MEN2745218.1"/>
    </source>
</evidence>
<feature type="transmembrane region" description="Helical" evidence="6">
    <location>
        <begin position="66"/>
        <end position="92"/>
    </location>
</feature>
<feature type="transmembrane region" description="Helical" evidence="6">
    <location>
        <begin position="226"/>
        <end position="247"/>
    </location>
</feature>
<feature type="domain" description="Major facilitator superfamily (MFS) profile" evidence="7">
    <location>
        <begin position="65"/>
        <end position="485"/>
    </location>
</feature>
<feature type="region of interest" description="Disordered" evidence="5">
    <location>
        <begin position="1"/>
        <end position="59"/>
    </location>
</feature>
<feature type="transmembrane region" description="Helical" evidence="6">
    <location>
        <begin position="155"/>
        <end position="173"/>
    </location>
</feature>
<evidence type="ECO:0000313" key="9">
    <source>
        <dbReference type="Proteomes" id="UP001422074"/>
    </source>
</evidence>
<evidence type="ECO:0000256" key="5">
    <source>
        <dbReference type="SAM" id="MobiDB-lite"/>
    </source>
</evidence>
<protein>
    <submittedName>
        <fullName evidence="8">MFS transporter</fullName>
    </submittedName>
</protein>
<keyword evidence="2 6" id="KW-0812">Transmembrane</keyword>
<reference evidence="8 9" key="1">
    <citation type="submission" date="2024-05" db="EMBL/GenBank/DDBJ databases">
        <title>Sinomonas sp. nov., isolated from a waste landfill.</title>
        <authorList>
            <person name="Zhao Y."/>
        </authorList>
    </citation>
    <scope>NUCLEOTIDE SEQUENCE [LARGE SCALE GENOMIC DNA]</scope>
    <source>
        <strain evidence="8 9">CCTCC AB2014300</strain>
    </source>
</reference>
<organism evidence="8 9">
    <name type="scientific">Sinomonas halotolerans</name>
    <dbReference type="NCBI Taxonomy" id="1644133"/>
    <lineage>
        <taxon>Bacteria</taxon>
        <taxon>Bacillati</taxon>
        <taxon>Actinomycetota</taxon>
        <taxon>Actinomycetes</taxon>
        <taxon>Micrococcales</taxon>
        <taxon>Micrococcaceae</taxon>
        <taxon>Sinomonas</taxon>
    </lineage>
</organism>
<comment type="caution">
    <text evidence="8">The sequence shown here is derived from an EMBL/GenBank/DDBJ whole genome shotgun (WGS) entry which is preliminary data.</text>
</comment>
<name>A0ABU9X181_9MICC</name>
<feature type="transmembrane region" description="Helical" evidence="6">
    <location>
        <begin position="463"/>
        <end position="481"/>
    </location>
</feature>
<feature type="transmembrane region" description="Helical" evidence="6">
    <location>
        <begin position="98"/>
        <end position="119"/>
    </location>
</feature>
<evidence type="ECO:0000256" key="6">
    <source>
        <dbReference type="SAM" id="Phobius"/>
    </source>
</evidence>
<dbReference type="InterPro" id="IPR036259">
    <property type="entry name" value="MFS_trans_sf"/>
</dbReference>
<evidence type="ECO:0000259" key="7">
    <source>
        <dbReference type="PROSITE" id="PS50850"/>
    </source>
</evidence>
<dbReference type="SUPFAM" id="SSF103473">
    <property type="entry name" value="MFS general substrate transporter"/>
    <property type="match status" value="1"/>
</dbReference>
<evidence type="ECO:0000256" key="3">
    <source>
        <dbReference type="ARBA" id="ARBA00022989"/>
    </source>
</evidence>
<dbReference type="Proteomes" id="UP001422074">
    <property type="component" value="Unassembled WGS sequence"/>
</dbReference>
<accession>A0ABU9X181</accession>
<keyword evidence="9" id="KW-1185">Reference proteome</keyword>
<keyword evidence="3 6" id="KW-1133">Transmembrane helix</keyword>
<dbReference type="PANTHER" id="PTHR23534">
    <property type="entry name" value="MFS PERMEASE"/>
    <property type="match status" value="1"/>
</dbReference>
<dbReference type="PROSITE" id="PS50850">
    <property type="entry name" value="MFS"/>
    <property type="match status" value="1"/>
</dbReference>
<feature type="transmembrane region" description="Helical" evidence="6">
    <location>
        <begin position="397"/>
        <end position="420"/>
    </location>
</feature>
<dbReference type="Gene3D" id="1.20.1250.20">
    <property type="entry name" value="MFS general substrate transporter like domains"/>
    <property type="match status" value="2"/>
</dbReference>
<feature type="transmembrane region" description="Helical" evidence="6">
    <location>
        <begin position="440"/>
        <end position="457"/>
    </location>
</feature>
<feature type="transmembrane region" description="Helical" evidence="6">
    <location>
        <begin position="372"/>
        <end position="391"/>
    </location>
</feature>
<dbReference type="InterPro" id="IPR005829">
    <property type="entry name" value="Sugar_transporter_CS"/>
</dbReference>